<dbReference type="RefSeq" id="WP_188951409.1">
    <property type="nucleotide sequence ID" value="NZ_BMIB01000002.1"/>
</dbReference>
<feature type="region of interest" description="Disordered" evidence="1">
    <location>
        <begin position="49"/>
        <end position="94"/>
    </location>
</feature>
<evidence type="ECO:0000256" key="1">
    <source>
        <dbReference type="SAM" id="MobiDB-lite"/>
    </source>
</evidence>
<reference evidence="2" key="2">
    <citation type="submission" date="2020-09" db="EMBL/GenBank/DDBJ databases">
        <authorList>
            <person name="Sun Q."/>
            <person name="Zhou Y."/>
        </authorList>
    </citation>
    <scope>NUCLEOTIDE SEQUENCE</scope>
    <source>
        <strain evidence="2">CGMCC 1.15290</strain>
    </source>
</reference>
<comment type="caution">
    <text evidence="2">The sequence shown here is derived from an EMBL/GenBank/DDBJ whole genome shotgun (WGS) entry which is preliminary data.</text>
</comment>
<dbReference type="EMBL" id="BMIB01000002">
    <property type="protein sequence ID" value="GGH63731.1"/>
    <property type="molecule type" value="Genomic_DNA"/>
</dbReference>
<evidence type="ECO:0000313" key="3">
    <source>
        <dbReference type="Proteomes" id="UP000627292"/>
    </source>
</evidence>
<dbReference type="Proteomes" id="UP000627292">
    <property type="component" value="Unassembled WGS sequence"/>
</dbReference>
<dbReference type="AlphaFoldDB" id="A0A917MU02"/>
<gene>
    <name evidence="2" type="ORF">GCM10011379_14970</name>
</gene>
<sequence length="203" mass="23050">MERLLAKKGIELVSCIDEDGARVSYAFTEELLKQKIVVVITEHSGEGYYDAEAEGEEEEWETEEWEETEEAGEEEEESEEETDEEESEEDWGEAEDWFEEVPGETTVEVVFTKDNVSWTYTIYADDRPVVPAIYLYTVVKELIGIIQESDAEGLAEDLASIATGVSISKEFEDDPEFSQHIYQLATEHIEAAVSLLQEKKAQS</sequence>
<evidence type="ECO:0000313" key="2">
    <source>
        <dbReference type="EMBL" id="GGH63731.1"/>
    </source>
</evidence>
<organism evidence="2 3">
    <name type="scientific">Filimonas zeae</name>
    <dbReference type="NCBI Taxonomy" id="1737353"/>
    <lineage>
        <taxon>Bacteria</taxon>
        <taxon>Pseudomonadati</taxon>
        <taxon>Bacteroidota</taxon>
        <taxon>Chitinophagia</taxon>
        <taxon>Chitinophagales</taxon>
        <taxon>Chitinophagaceae</taxon>
        <taxon>Filimonas</taxon>
    </lineage>
</organism>
<keyword evidence="3" id="KW-1185">Reference proteome</keyword>
<reference evidence="2" key="1">
    <citation type="journal article" date="2014" name="Int. J. Syst. Evol. Microbiol.">
        <title>Complete genome sequence of Corynebacterium casei LMG S-19264T (=DSM 44701T), isolated from a smear-ripened cheese.</title>
        <authorList>
            <consortium name="US DOE Joint Genome Institute (JGI-PGF)"/>
            <person name="Walter F."/>
            <person name="Albersmeier A."/>
            <person name="Kalinowski J."/>
            <person name="Ruckert C."/>
        </authorList>
    </citation>
    <scope>NUCLEOTIDE SEQUENCE</scope>
    <source>
        <strain evidence="2">CGMCC 1.15290</strain>
    </source>
</reference>
<accession>A0A917MU02</accession>
<proteinExistence type="predicted"/>
<name>A0A917MU02_9BACT</name>
<protein>
    <submittedName>
        <fullName evidence="2">Uncharacterized protein</fullName>
    </submittedName>
</protein>